<evidence type="ECO:0000313" key="2">
    <source>
        <dbReference type="Proteomes" id="UP000315995"/>
    </source>
</evidence>
<gene>
    <name evidence="1" type="ORF">FIV42_29810</name>
</gene>
<keyword evidence="2" id="KW-1185">Reference proteome</keyword>
<dbReference type="Gene3D" id="1.10.472.150">
    <property type="entry name" value="Glucose-regulated metallo-peptidase M90, N-terminal domain"/>
    <property type="match status" value="1"/>
</dbReference>
<organism evidence="1 2">
    <name type="scientific">Persicimonas caeni</name>
    <dbReference type="NCBI Taxonomy" id="2292766"/>
    <lineage>
        <taxon>Bacteria</taxon>
        <taxon>Deltaproteobacteria</taxon>
        <taxon>Bradymonadales</taxon>
        <taxon>Bradymonadaceae</taxon>
        <taxon>Persicimonas</taxon>
    </lineage>
</organism>
<dbReference type="Proteomes" id="UP000315995">
    <property type="component" value="Chromosome"/>
</dbReference>
<dbReference type="PANTHER" id="PTHR30164:SF2">
    <property type="entry name" value="PROTEIN MTFA"/>
    <property type="match status" value="1"/>
</dbReference>
<dbReference type="Gene3D" id="3.40.390.10">
    <property type="entry name" value="Collagenase (Catalytic Domain)"/>
    <property type="match status" value="1"/>
</dbReference>
<dbReference type="GO" id="GO:0008237">
    <property type="term" value="F:metallopeptidase activity"/>
    <property type="evidence" value="ECO:0007669"/>
    <property type="project" value="InterPro"/>
</dbReference>
<sequence length="250" mass="29548">MFEIFKSHRRKKLYERPLPEAWDELLHDHFSFIAELPDDERELFYRHLKIFLWEKDWFGTHGLEVTDEMKLVISASAARLARKLPVEVYDRVKEIGVYPKGFKPPHDDEFHAAGMAHDFGTVVFSWDAVKEGIAIPNDGQDTALHEFAHMLDLNDGVFDGTPKLHTYRDYAPWVDVLSDHFDRLQDNPDRYDIIDEYGATNEAEFFAVATEFFFEKPETLKRDAPDLYEELRKYYKVDPIRREPTIFRED</sequence>
<reference evidence="1 2" key="1">
    <citation type="submission" date="2019-06" db="EMBL/GenBank/DDBJ databases">
        <title>Persicimonas caeni gen. nov., sp. nov., a predatory bacterium isolated from solar saltern.</title>
        <authorList>
            <person name="Wang S."/>
        </authorList>
    </citation>
    <scope>NUCLEOTIDE SEQUENCE [LARGE SCALE GENOMIC DNA]</scope>
    <source>
        <strain evidence="1 2">YN101</strain>
    </source>
</reference>
<dbReference type="AlphaFoldDB" id="A0A4Y6Q2H8"/>
<proteinExistence type="predicted"/>
<dbReference type="SUPFAM" id="SSF55486">
    <property type="entry name" value="Metalloproteases ('zincins'), catalytic domain"/>
    <property type="match status" value="1"/>
</dbReference>
<dbReference type="OrthoDB" id="9786424at2"/>
<dbReference type="InterPro" id="IPR042252">
    <property type="entry name" value="MtfA_N"/>
</dbReference>
<evidence type="ECO:0000313" key="1">
    <source>
        <dbReference type="EMBL" id="QDG54791.1"/>
    </source>
</evidence>
<dbReference type="EMBL" id="CP041186">
    <property type="protein sequence ID" value="QDG54791.1"/>
    <property type="molecule type" value="Genomic_DNA"/>
</dbReference>
<dbReference type="InterPro" id="IPR010384">
    <property type="entry name" value="MtfA_fam"/>
</dbReference>
<name>A0A4Y6Q2H8_PERCE</name>
<accession>A0A5B8YDG1</accession>
<dbReference type="InterPro" id="IPR024079">
    <property type="entry name" value="MetalloPept_cat_dom_sf"/>
</dbReference>
<dbReference type="GO" id="GO:0005829">
    <property type="term" value="C:cytosol"/>
    <property type="evidence" value="ECO:0007669"/>
    <property type="project" value="TreeGrafter"/>
</dbReference>
<dbReference type="GO" id="GO:0004177">
    <property type="term" value="F:aminopeptidase activity"/>
    <property type="evidence" value="ECO:0007669"/>
    <property type="project" value="TreeGrafter"/>
</dbReference>
<dbReference type="PANTHER" id="PTHR30164">
    <property type="entry name" value="MTFA PEPTIDASE"/>
    <property type="match status" value="1"/>
</dbReference>
<dbReference type="RefSeq" id="WP_141201234.1">
    <property type="nucleotide sequence ID" value="NZ_CP041186.1"/>
</dbReference>
<protein>
    <submittedName>
        <fullName evidence="1">Zinc-dependent peptidase</fullName>
    </submittedName>
</protein>
<dbReference type="CDD" id="cd20169">
    <property type="entry name" value="Peptidase_M90_mtfA"/>
    <property type="match status" value="1"/>
</dbReference>
<accession>A0A4Y6Q2H8</accession>
<dbReference type="Pfam" id="PF06167">
    <property type="entry name" value="Peptidase_M90"/>
    <property type="match status" value="1"/>
</dbReference>